<dbReference type="Proteomes" id="UP001486888">
    <property type="component" value="Chromosome"/>
</dbReference>
<accession>A0AAU6WJC7</accession>
<keyword evidence="3" id="KW-0720">Serine protease</keyword>
<dbReference type="EMBL" id="CP125942">
    <property type="protein sequence ID" value="XAO47609.1"/>
    <property type="molecule type" value="Genomic_DNA"/>
</dbReference>
<gene>
    <name evidence="5" type="ORF">QMQ05_13585</name>
</gene>
<dbReference type="Gene3D" id="3.50.30.60">
    <property type="entry name" value="LD-carboxypeptidase A C-terminal domain-like"/>
    <property type="match status" value="1"/>
</dbReference>
<evidence type="ECO:0000313" key="6">
    <source>
        <dbReference type="Proteomes" id="UP001486888"/>
    </source>
</evidence>
<keyword evidence="3" id="KW-0378">Hydrolase</keyword>
<dbReference type="GO" id="GO:0006508">
    <property type="term" value="P:proteolysis"/>
    <property type="evidence" value="ECO:0007669"/>
    <property type="project" value="UniProtKB-KW"/>
</dbReference>
<dbReference type="KEGG" id="gey:QMQ05_13585"/>
<protein>
    <recommendedName>
        <fullName evidence="4">LD-carboxypeptidase C-terminal domain-containing protein</fullName>
    </recommendedName>
</protein>
<dbReference type="SUPFAM" id="SSF141986">
    <property type="entry name" value="LD-carboxypeptidase A C-terminal domain-like"/>
    <property type="match status" value="1"/>
</dbReference>
<dbReference type="PANTHER" id="PTHR30237:SF2">
    <property type="entry name" value="MUREIN TETRAPEPTIDE CARBOXYPEPTIDASE"/>
    <property type="match status" value="1"/>
</dbReference>
<dbReference type="InterPro" id="IPR003507">
    <property type="entry name" value="S66_fam"/>
</dbReference>
<keyword evidence="2" id="KW-0645">Protease</keyword>
<reference evidence="5 6" key="1">
    <citation type="submission" date="2023-05" db="EMBL/GenBank/DDBJ databases">
        <title>Glutamicibacter sp. B1, complete genome.</title>
        <authorList>
            <person name="Long Y.H."/>
            <person name="Fang T."/>
            <person name="Li X.Y."/>
        </authorList>
    </citation>
    <scope>NUCLEOTIDE SEQUENCE [LARGE SCALE GENOMIC DNA]</scope>
    <source>
        <strain evidence="5 6">B1</strain>
    </source>
</reference>
<dbReference type="AlphaFoldDB" id="A0AAU6WJC7"/>
<evidence type="ECO:0000256" key="1">
    <source>
        <dbReference type="ARBA" id="ARBA00022645"/>
    </source>
</evidence>
<evidence type="ECO:0000256" key="2">
    <source>
        <dbReference type="ARBA" id="ARBA00022670"/>
    </source>
</evidence>
<keyword evidence="6" id="KW-1185">Reference proteome</keyword>
<dbReference type="GO" id="GO:0004180">
    <property type="term" value="F:carboxypeptidase activity"/>
    <property type="evidence" value="ECO:0007669"/>
    <property type="project" value="UniProtKB-KW"/>
</dbReference>
<dbReference type="PANTHER" id="PTHR30237">
    <property type="entry name" value="MURAMOYLTETRAPEPTIDE CARBOXYPEPTIDASE"/>
    <property type="match status" value="1"/>
</dbReference>
<evidence type="ECO:0000313" key="5">
    <source>
        <dbReference type="EMBL" id="XAO47609.1"/>
    </source>
</evidence>
<evidence type="ECO:0000259" key="4">
    <source>
        <dbReference type="Pfam" id="PF17676"/>
    </source>
</evidence>
<dbReference type="InterPro" id="IPR027461">
    <property type="entry name" value="Carboxypeptidase_A_C_sf"/>
</dbReference>
<name>A0AAU6WJC7_9MICC</name>
<evidence type="ECO:0000256" key="3">
    <source>
        <dbReference type="ARBA" id="ARBA00022825"/>
    </source>
</evidence>
<keyword evidence="1" id="KW-0121">Carboxypeptidase</keyword>
<dbReference type="Pfam" id="PF17676">
    <property type="entry name" value="Peptidase_S66C"/>
    <property type="match status" value="1"/>
</dbReference>
<proteinExistence type="predicted"/>
<dbReference type="GO" id="GO:0008236">
    <property type="term" value="F:serine-type peptidase activity"/>
    <property type="evidence" value="ECO:0007669"/>
    <property type="project" value="UniProtKB-KW"/>
</dbReference>
<feature type="domain" description="LD-carboxypeptidase C-terminal" evidence="4">
    <location>
        <begin position="72"/>
        <end position="188"/>
    </location>
</feature>
<sequence length="205" mass="22177">MDTPYRVPESLKSWIELASLPEGSVFRQSSPGYFRANDWDDWETNPQVIEHHYNGSGSWRHLDGRTQNVDVTGRLIGGCIETLSNLTGTGNLDTRALRGSPAQSLIVYVEASGVEATTICRQLHGLRMAGFFEGAEAVLIGRTNAPDSPTLTQDDAVLDALGQLGIPMIGDVDCGHVPPQMPIINGALGHLVCNGAEQYLDQYLA</sequence>
<dbReference type="InterPro" id="IPR040921">
    <property type="entry name" value="Peptidase_S66C"/>
</dbReference>
<organism evidence="5 6">
    <name type="scientific">Glutamicibacter ectropisis</name>
    <dbReference type="NCBI Taxonomy" id="3046593"/>
    <lineage>
        <taxon>Bacteria</taxon>
        <taxon>Bacillati</taxon>
        <taxon>Actinomycetota</taxon>
        <taxon>Actinomycetes</taxon>
        <taxon>Micrococcales</taxon>
        <taxon>Micrococcaceae</taxon>
        <taxon>Glutamicibacter</taxon>
    </lineage>
</organism>